<proteinExistence type="predicted"/>
<keyword evidence="1" id="KW-0812">Transmembrane</keyword>
<name>A0A7G9ZCS0_9EURY</name>
<sequence length="258" mass="30179">MANITNLITNIYPIAVLGLQLLKWLVGIGALVGFLIVFKYFAHVTRDITLIHYKNKKSSCKYSDNPIWPRHFFARRGVQIFTPWRKYTRSIEKWKKSCDIANNKLSSRVNEIEKYKSPTDDDTREFIESEDTLISALEKTISKDMKGDLRTAKSKIRKDSDGRCTILCGGRLVAYSYSYDKAKKIENSLRDIIEDEKVKELIKNRSINHQEMRRLEQLFKIKLANFVSFMRRWDSILSFEKAKYPGDVNVKYSESLKK</sequence>
<reference evidence="2" key="1">
    <citation type="submission" date="2020-06" db="EMBL/GenBank/DDBJ databases">
        <title>Unique genomic features of the anaerobic methanotrophic archaea.</title>
        <authorList>
            <person name="Chadwick G.L."/>
            <person name="Skennerton C.T."/>
            <person name="Laso-Perez R."/>
            <person name="Leu A.O."/>
            <person name="Speth D.R."/>
            <person name="Yu H."/>
            <person name="Morgan-Lang C."/>
            <person name="Hatzenpichler R."/>
            <person name="Goudeau D."/>
            <person name="Malmstrom R."/>
            <person name="Brazelton W.J."/>
            <person name="Woyke T."/>
            <person name="Hallam S.J."/>
            <person name="Tyson G.W."/>
            <person name="Wegener G."/>
            <person name="Boetius A."/>
            <person name="Orphan V."/>
        </authorList>
    </citation>
    <scope>NUCLEOTIDE SEQUENCE</scope>
</reference>
<feature type="transmembrane region" description="Helical" evidence="1">
    <location>
        <begin position="21"/>
        <end position="42"/>
    </location>
</feature>
<dbReference type="AlphaFoldDB" id="A0A7G9ZCS0"/>
<protein>
    <submittedName>
        <fullName evidence="2">Uncharacterized protein</fullName>
    </submittedName>
</protein>
<keyword evidence="1" id="KW-0472">Membrane</keyword>
<keyword evidence="1" id="KW-1133">Transmembrane helix</keyword>
<dbReference type="EMBL" id="MT631712">
    <property type="protein sequence ID" value="QNO58054.1"/>
    <property type="molecule type" value="Genomic_DNA"/>
</dbReference>
<organism evidence="2">
    <name type="scientific">Candidatus Methanophaga sp. ANME-1 ERB7</name>
    <dbReference type="NCBI Taxonomy" id="2759913"/>
    <lineage>
        <taxon>Archaea</taxon>
        <taxon>Methanobacteriati</taxon>
        <taxon>Methanobacteriota</taxon>
        <taxon>Stenosarchaea group</taxon>
        <taxon>Methanomicrobia</taxon>
        <taxon>Candidatus Methanophagales</taxon>
        <taxon>Candidatus Methanophagaceae</taxon>
        <taxon>Candidatus Methanophaga</taxon>
    </lineage>
</organism>
<evidence type="ECO:0000256" key="1">
    <source>
        <dbReference type="SAM" id="Phobius"/>
    </source>
</evidence>
<gene>
    <name evidence="2" type="ORF">BLAHKPKO_00018</name>
</gene>
<evidence type="ECO:0000313" key="2">
    <source>
        <dbReference type="EMBL" id="QNO58054.1"/>
    </source>
</evidence>
<accession>A0A7G9ZCS0</accession>